<accession>A0ABT2RY89</accession>
<gene>
    <name evidence="2" type="ORF">OCV63_10055</name>
</gene>
<dbReference type="EMBL" id="JAOQKC010000012">
    <property type="protein sequence ID" value="MCU6697238.1"/>
    <property type="molecule type" value="Genomic_DNA"/>
</dbReference>
<dbReference type="Proteomes" id="UP001652461">
    <property type="component" value="Unassembled WGS sequence"/>
</dbReference>
<dbReference type="Pfam" id="PF06114">
    <property type="entry name" value="Peptidase_M78"/>
    <property type="match status" value="1"/>
</dbReference>
<evidence type="ECO:0000313" key="3">
    <source>
        <dbReference type="Proteomes" id="UP001652461"/>
    </source>
</evidence>
<dbReference type="InterPro" id="IPR010359">
    <property type="entry name" value="IrrE_HExxH"/>
</dbReference>
<proteinExistence type="predicted"/>
<dbReference type="RefSeq" id="WP_158363694.1">
    <property type="nucleotide sequence ID" value="NZ_JAOQKC010000012.1"/>
</dbReference>
<sequence>MTYEELLQESLEQNLIVKEMDLPGYKGRIYKNRVAIRKNMTTAEKSCVLAEELGHHHTTVGNILDQTDVSNCKQEHLARLWAYNKQIGLSGIIQGYRAHCRSRYDLAEYLEVSEDFLQEALEYYREKYGVYTELDGYVIYFEPCLIVMEALR</sequence>
<evidence type="ECO:0000313" key="2">
    <source>
        <dbReference type="EMBL" id="MCU6697238.1"/>
    </source>
</evidence>
<keyword evidence="3" id="KW-1185">Reference proteome</keyword>
<evidence type="ECO:0000259" key="1">
    <source>
        <dbReference type="Pfam" id="PF06114"/>
    </source>
</evidence>
<protein>
    <submittedName>
        <fullName evidence="2">ImmA/IrrE family metallo-endopeptidase</fullName>
    </submittedName>
</protein>
<reference evidence="2 3" key="1">
    <citation type="journal article" date="2021" name="ISME Commun">
        <title>Automated analysis of genomic sequences facilitates high-throughput and comprehensive description of bacteria.</title>
        <authorList>
            <person name="Hitch T.C.A."/>
        </authorList>
    </citation>
    <scope>NUCLEOTIDE SEQUENCE [LARGE SCALE GENOMIC DNA]</scope>
    <source>
        <strain evidence="2 3">Sanger_04</strain>
    </source>
</reference>
<feature type="domain" description="IrrE N-terminal-like" evidence="1">
    <location>
        <begin position="19"/>
        <end position="121"/>
    </location>
</feature>
<comment type="caution">
    <text evidence="2">The sequence shown here is derived from an EMBL/GenBank/DDBJ whole genome shotgun (WGS) entry which is preliminary data.</text>
</comment>
<organism evidence="2 3">
    <name type="scientific">Laedolimicola ammoniilytica</name>
    <dbReference type="NCBI Taxonomy" id="2981771"/>
    <lineage>
        <taxon>Bacteria</taxon>
        <taxon>Bacillati</taxon>
        <taxon>Bacillota</taxon>
        <taxon>Clostridia</taxon>
        <taxon>Lachnospirales</taxon>
        <taxon>Lachnospiraceae</taxon>
        <taxon>Laedolimicola</taxon>
    </lineage>
</organism>
<name>A0ABT2RY89_9FIRM</name>